<gene>
    <name evidence="1" type="ORF">RBSH_02144</name>
</gene>
<reference evidence="1 2" key="1">
    <citation type="journal article" date="2013" name="Mar. Genomics">
        <title>Expression of sulfatases in Rhodopirellula baltica and the diversity of sulfatases in the genus Rhodopirellula.</title>
        <authorList>
            <person name="Wegner C.E."/>
            <person name="Richter-Heitmann T."/>
            <person name="Klindworth A."/>
            <person name="Klockow C."/>
            <person name="Richter M."/>
            <person name="Achstetter T."/>
            <person name="Glockner F.O."/>
            <person name="Harder J."/>
        </authorList>
    </citation>
    <scope>NUCLEOTIDE SEQUENCE [LARGE SCALE GENOMIC DNA]</scope>
    <source>
        <strain evidence="1 2">SH28</strain>
    </source>
</reference>
<dbReference type="EMBL" id="AMCW01000055">
    <property type="protein sequence ID" value="EKK02510.1"/>
    <property type="molecule type" value="Genomic_DNA"/>
</dbReference>
<organism evidence="1 2">
    <name type="scientific">Rhodopirellula baltica SH28</name>
    <dbReference type="NCBI Taxonomy" id="993517"/>
    <lineage>
        <taxon>Bacteria</taxon>
        <taxon>Pseudomonadati</taxon>
        <taxon>Planctomycetota</taxon>
        <taxon>Planctomycetia</taxon>
        <taxon>Pirellulales</taxon>
        <taxon>Pirellulaceae</taxon>
        <taxon>Rhodopirellula</taxon>
    </lineage>
</organism>
<accession>K5CF43</accession>
<dbReference type="PATRIC" id="fig|993517.3.peg.2322"/>
<evidence type="ECO:0000313" key="2">
    <source>
        <dbReference type="Proteomes" id="UP000007993"/>
    </source>
</evidence>
<comment type="caution">
    <text evidence="1">The sequence shown here is derived from an EMBL/GenBank/DDBJ whole genome shotgun (WGS) entry which is preliminary data.</text>
</comment>
<sequence length="61" mass="6510">MIGATAIGFGEIDCPKNGNGAKGERRPKMTQSSLASLLRCRSSIRFFANGSDQVAGECKEF</sequence>
<dbReference type="AlphaFoldDB" id="K5CF43"/>
<evidence type="ECO:0000313" key="1">
    <source>
        <dbReference type="EMBL" id="EKK02510.1"/>
    </source>
</evidence>
<protein>
    <submittedName>
        <fullName evidence="1">Uncharacterized protein</fullName>
    </submittedName>
</protein>
<proteinExistence type="predicted"/>
<dbReference type="Proteomes" id="UP000007993">
    <property type="component" value="Unassembled WGS sequence"/>
</dbReference>
<name>K5CF43_RHOBT</name>